<gene>
    <name evidence="2" type="ORF">SSLN_LOCUS7042</name>
</gene>
<evidence type="ECO:0000313" key="3">
    <source>
        <dbReference type="Proteomes" id="UP000275846"/>
    </source>
</evidence>
<organism evidence="4">
    <name type="scientific">Schistocephalus solidus</name>
    <name type="common">Tapeworm</name>
    <dbReference type="NCBI Taxonomy" id="70667"/>
    <lineage>
        <taxon>Eukaryota</taxon>
        <taxon>Metazoa</taxon>
        <taxon>Spiralia</taxon>
        <taxon>Lophotrochozoa</taxon>
        <taxon>Platyhelminthes</taxon>
        <taxon>Cestoda</taxon>
        <taxon>Eucestoda</taxon>
        <taxon>Diphyllobothriidea</taxon>
        <taxon>Diphyllobothriidae</taxon>
        <taxon>Schistocephalus</taxon>
    </lineage>
</organism>
<feature type="domain" description="SGNH hydrolase-type esterase" evidence="1">
    <location>
        <begin position="15"/>
        <end position="131"/>
    </location>
</feature>
<evidence type="ECO:0000313" key="4">
    <source>
        <dbReference type="WBParaSite" id="SSLN_0000726501-mRNA-1"/>
    </source>
</evidence>
<protein>
    <submittedName>
        <fullName evidence="4">Isoamyl acetate-hydrolyzing esterase 1 homolog</fullName>
    </submittedName>
</protein>
<evidence type="ECO:0000313" key="2">
    <source>
        <dbReference type="EMBL" id="VDL93427.1"/>
    </source>
</evidence>
<dbReference type="SUPFAM" id="SSF52266">
    <property type="entry name" value="SGNH hydrolase"/>
    <property type="match status" value="1"/>
</dbReference>
<sequence>MKQLFMSPEDLKNCALFTIWLGANDASLAEQKVELPEYRNNLSQMVTYLSSDLGLSSERIVLINPPPIDETKEDPDKPKIRTLENTRLYAKACIEVAKANGVECVDMFNALLNQEDWQSYLIDGLHFCRKGSNFVTERLIPVVESRLSPCAMIFPHWVEALKLDLRKPIPCSKVVANTTKQFVVAEINTPTYFDHLVDAYTFSSAPGLVIFCLWATYTPETPETDLFVCLFSNVGGALRKDSSLRTVLMVIGLQLS</sequence>
<dbReference type="Proteomes" id="UP000275846">
    <property type="component" value="Unassembled WGS sequence"/>
</dbReference>
<accession>A0A183SS44</accession>
<dbReference type="PANTHER" id="PTHR14209">
    <property type="entry name" value="ISOAMYL ACETATE-HYDROLYZING ESTERASE 1"/>
    <property type="match status" value="1"/>
</dbReference>
<reference evidence="2 3" key="2">
    <citation type="submission" date="2018-11" db="EMBL/GenBank/DDBJ databases">
        <authorList>
            <consortium name="Pathogen Informatics"/>
        </authorList>
    </citation>
    <scope>NUCLEOTIDE SEQUENCE [LARGE SCALE GENOMIC DNA]</scope>
    <source>
        <strain evidence="2 3">NST_G2</strain>
    </source>
</reference>
<dbReference type="AlphaFoldDB" id="A0A183SS44"/>
<dbReference type="EMBL" id="UYSU01033960">
    <property type="protein sequence ID" value="VDL93427.1"/>
    <property type="molecule type" value="Genomic_DNA"/>
</dbReference>
<evidence type="ECO:0000259" key="1">
    <source>
        <dbReference type="Pfam" id="PF13472"/>
    </source>
</evidence>
<dbReference type="Pfam" id="PF13472">
    <property type="entry name" value="Lipase_GDSL_2"/>
    <property type="match status" value="1"/>
</dbReference>
<dbReference type="InterPro" id="IPR036514">
    <property type="entry name" value="SGNH_hydro_sf"/>
</dbReference>
<reference evidence="4" key="1">
    <citation type="submission" date="2016-06" db="UniProtKB">
        <authorList>
            <consortium name="WormBaseParasite"/>
        </authorList>
    </citation>
    <scope>IDENTIFICATION</scope>
</reference>
<dbReference type="InterPro" id="IPR013830">
    <property type="entry name" value="SGNH_hydro"/>
</dbReference>
<dbReference type="Gene3D" id="3.40.50.1110">
    <property type="entry name" value="SGNH hydrolase"/>
    <property type="match status" value="1"/>
</dbReference>
<keyword evidence="3" id="KW-1185">Reference proteome</keyword>
<dbReference type="OrthoDB" id="671439at2759"/>
<dbReference type="PANTHER" id="PTHR14209:SF19">
    <property type="entry name" value="ISOAMYL ACETATE-HYDROLYZING ESTERASE 1 HOMOLOG"/>
    <property type="match status" value="1"/>
</dbReference>
<dbReference type="STRING" id="70667.A0A183SS44"/>
<name>A0A183SS44_SCHSO</name>
<dbReference type="InterPro" id="IPR045136">
    <property type="entry name" value="Iah1-like"/>
</dbReference>
<dbReference type="WBParaSite" id="SSLN_0000726501-mRNA-1">
    <property type="protein sequence ID" value="SSLN_0000726501-mRNA-1"/>
    <property type="gene ID" value="SSLN_0000726501"/>
</dbReference>
<proteinExistence type="predicted"/>